<dbReference type="Proteomes" id="UP000324965">
    <property type="component" value="Unassembled WGS sequence"/>
</dbReference>
<feature type="region of interest" description="Disordered" evidence="1">
    <location>
        <begin position="219"/>
        <end position="283"/>
    </location>
</feature>
<keyword evidence="4" id="KW-1185">Reference proteome</keyword>
<accession>A0A5B0BF00</accession>
<dbReference type="Pfam" id="PF01370">
    <property type="entry name" value="Epimerase"/>
    <property type="match status" value="1"/>
</dbReference>
<gene>
    <name evidence="3" type="ORF">FGF04_07515</name>
</gene>
<reference evidence="3 4" key="1">
    <citation type="submission" date="2019-05" db="EMBL/GenBank/DDBJ databases">
        <authorList>
            <person name="Hariharan J."/>
            <person name="Choudoir M.J."/>
            <person name="Diebold P."/>
            <person name="Panke-Buisse K."/>
            <person name="Buckley D.H."/>
        </authorList>
    </citation>
    <scope>NUCLEOTIDE SEQUENCE [LARGE SCALE GENOMIC DNA]</scope>
    <source>
        <strain evidence="3 4">SUN51</strain>
    </source>
</reference>
<dbReference type="EMBL" id="VDFC01000023">
    <property type="protein sequence ID" value="KAA0940723.1"/>
    <property type="molecule type" value="Genomic_DNA"/>
</dbReference>
<dbReference type="GO" id="GO:0005737">
    <property type="term" value="C:cytoplasm"/>
    <property type="evidence" value="ECO:0007669"/>
    <property type="project" value="TreeGrafter"/>
</dbReference>
<comment type="caution">
    <text evidence="3">The sequence shown here is derived from an EMBL/GenBank/DDBJ whole genome shotgun (WGS) entry which is preliminary data.</text>
</comment>
<feature type="compositionally biased region" description="Low complexity" evidence="1">
    <location>
        <begin position="254"/>
        <end position="273"/>
    </location>
</feature>
<name>A0A5B0BF00_9ACTN</name>
<evidence type="ECO:0000259" key="2">
    <source>
        <dbReference type="Pfam" id="PF01370"/>
    </source>
</evidence>
<evidence type="ECO:0000313" key="3">
    <source>
        <dbReference type="EMBL" id="KAA0940723.1"/>
    </source>
</evidence>
<feature type="domain" description="NAD-dependent epimerase/dehydratase" evidence="2">
    <location>
        <begin position="3"/>
        <end position="210"/>
    </location>
</feature>
<evidence type="ECO:0000313" key="4">
    <source>
        <dbReference type="Proteomes" id="UP000324965"/>
    </source>
</evidence>
<dbReference type="InterPro" id="IPR036291">
    <property type="entry name" value="NAD(P)-bd_dom_sf"/>
</dbReference>
<dbReference type="Gene3D" id="3.40.50.720">
    <property type="entry name" value="NAD(P)-binding Rossmann-like Domain"/>
    <property type="match status" value="1"/>
</dbReference>
<dbReference type="SUPFAM" id="SSF51735">
    <property type="entry name" value="NAD(P)-binding Rossmann-fold domains"/>
    <property type="match status" value="1"/>
</dbReference>
<dbReference type="AlphaFoldDB" id="A0A5B0BF00"/>
<evidence type="ECO:0000256" key="1">
    <source>
        <dbReference type="SAM" id="MobiDB-lite"/>
    </source>
</evidence>
<organism evidence="3 4">
    <name type="scientific">Streptomyces apricus</name>
    <dbReference type="NCBI Taxonomy" id="1828112"/>
    <lineage>
        <taxon>Bacteria</taxon>
        <taxon>Bacillati</taxon>
        <taxon>Actinomycetota</taxon>
        <taxon>Actinomycetes</taxon>
        <taxon>Kitasatosporales</taxon>
        <taxon>Streptomycetaceae</taxon>
        <taxon>Streptomyces</taxon>
    </lineage>
</organism>
<dbReference type="PANTHER" id="PTHR48079:SF6">
    <property type="entry name" value="NAD(P)-BINDING DOMAIN-CONTAINING PROTEIN-RELATED"/>
    <property type="match status" value="1"/>
</dbReference>
<proteinExistence type="predicted"/>
<dbReference type="GO" id="GO:0004029">
    <property type="term" value="F:aldehyde dehydrogenase (NAD+) activity"/>
    <property type="evidence" value="ECO:0007669"/>
    <property type="project" value="TreeGrafter"/>
</dbReference>
<dbReference type="InterPro" id="IPR001509">
    <property type="entry name" value="Epimerase_deHydtase"/>
</dbReference>
<dbReference type="OrthoDB" id="9787292at2"/>
<dbReference type="InterPro" id="IPR051783">
    <property type="entry name" value="NAD(P)-dependent_oxidoreduct"/>
</dbReference>
<feature type="compositionally biased region" description="Pro residues" evidence="1">
    <location>
        <begin position="219"/>
        <end position="239"/>
    </location>
</feature>
<dbReference type="PANTHER" id="PTHR48079">
    <property type="entry name" value="PROTEIN YEEZ"/>
    <property type="match status" value="1"/>
</dbReference>
<protein>
    <submittedName>
        <fullName evidence="3">NAD-dependent epimerase/dehydratase family protein</fullName>
    </submittedName>
</protein>
<sequence>MNIFVIGATGFVGGHLSRHLAAEGHTVCGLARTETAAAVLEARGIVPVAGDLDARRPAVVEAALNADAVVYAAQAAPEQETGAVSDLVRTLAGTGRTLVFLSGSGVLLQRTAGAWSPDVFAEHDPFTVEPLAELRKATEDIVLAAAGEGLRAMVVRPGLIWGPGDHGHLSMVYRSVARSGAACYVGQGLNTYGHVHIDDVTRLFALALDKGPCLPHLTPPRPPPCLTPRPAPLPLPSPGPKQEAAPVRHGFSTGGCASARSPSSGASASCSSRWVRTVTRPSR</sequence>